<reference evidence="2 3" key="1">
    <citation type="journal article" date="2019" name="Int. J. Syst. Evol. Microbiol.">
        <title>The Global Catalogue of Microorganisms (GCM) 10K type strain sequencing project: providing services to taxonomists for standard genome sequencing and annotation.</title>
        <authorList>
            <consortium name="The Broad Institute Genomics Platform"/>
            <consortium name="The Broad Institute Genome Sequencing Center for Infectious Disease"/>
            <person name="Wu L."/>
            <person name="Ma J."/>
        </authorList>
    </citation>
    <scope>NUCLEOTIDE SEQUENCE [LARGE SCALE GENOMIC DNA]</scope>
    <source>
        <strain evidence="2 3">JCM 14162</strain>
    </source>
</reference>
<sequence length="163" mass="17989">MTGDKLMADADPEFFTSDPDPDHPGWYQWKLKDPECYNSFLGPMIVRRGGDGISDNIARVRMFPERQHRNLGNVVHGGTMMGFIDCALFAAMRVLEIGPSGFAVTLELQTHFIGAARLGEPLEAQVEVARETGRFLFLRGLVVQGDGSENMASYTAIVKKAPQ</sequence>
<dbReference type="Proteomes" id="UP001500713">
    <property type="component" value="Unassembled WGS sequence"/>
</dbReference>
<name>A0ABN1AUI1_9SPHN</name>
<evidence type="ECO:0000259" key="1">
    <source>
        <dbReference type="Pfam" id="PF03061"/>
    </source>
</evidence>
<feature type="domain" description="Thioesterase" evidence="1">
    <location>
        <begin position="73"/>
        <end position="148"/>
    </location>
</feature>
<keyword evidence="3" id="KW-1185">Reference proteome</keyword>
<evidence type="ECO:0000313" key="3">
    <source>
        <dbReference type="Proteomes" id="UP001500713"/>
    </source>
</evidence>
<accession>A0ABN1AUI1</accession>
<dbReference type="SUPFAM" id="SSF54637">
    <property type="entry name" value="Thioesterase/thiol ester dehydrase-isomerase"/>
    <property type="match status" value="1"/>
</dbReference>
<dbReference type="Gene3D" id="3.10.129.10">
    <property type="entry name" value="Hotdog Thioesterase"/>
    <property type="match status" value="1"/>
</dbReference>
<gene>
    <name evidence="2" type="ORF">GCM10009096_28350</name>
</gene>
<organism evidence="2 3">
    <name type="scientific">Parasphingorhabdus litoris</name>
    <dbReference type="NCBI Taxonomy" id="394733"/>
    <lineage>
        <taxon>Bacteria</taxon>
        <taxon>Pseudomonadati</taxon>
        <taxon>Pseudomonadota</taxon>
        <taxon>Alphaproteobacteria</taxon>
        <taxon>Sphingomonadales</taxon>
        <taxon>Sphingomonadaceae</taxon>
        <taxon>Parasphingorhabdus</taxon>
    </lineage>
</organism>
<dbReference type="InterPro" id="IPR029069">
    <property type="entry name" value="HotDog_dom_sf"/>
</dbReference>
<dbReference type="InterPro" id="IPR006683">
    <property type="entry name" value="Thioestr_dom"/>
</dbReference>
<dbReference type="Pfam" id="PF03061">
    <property type="entry name" value="4HBT"/>
    <property type="match status" value="1"/>
</dbReference>
<comment type="caution">
    <text evidence="2">The sequence shown here is derived from an EMBL/GenBank/DDBJ whole genome shotgun (WGS) entry which is preliminary data.</text>
</comment>
<proteinExistence type="predicted"/>
<dbReference type="CDD" id="cd03443">
    <property type="entry name" value="PaaI_thioesterase"/>
    <property type="match status" value="1"/>
</dbReference>
<dbReference type="EMBL" id="BAAAEM010000003">
    <property type="protein sequence ID" value="GAA0484137.1"/>
    <property type="molecule type" value="Genomic_DNA"/>
</dbReference>
<evidence type="ECO:0000313" key="2">
    <source>
        <dbReference type="EMBL" id="GAA0484137.1"/>
    </source>
</evidence>
<protein>
    <recommendedName>
        <fullName evidence="1">Thioesterase domain-containing protein</fullName>
    </recommendedName>
</protein>